<comment type="caution">
    <text evidence="1">The sequence shown here is derived from an EMBL/GenBank/DDBJ whole genome shotgun (WGS) entry which is preliminary data.</text>
</comment>
<sequence length="144" mass="15396">MAGANSCKNKLPKTAGKIKRLAAEHPIVAVEVVVKPVPVLNPAVAVPVDIGHVLGVVRVAPKTVQQPSIPLPFECSWGCILFGEVISPAVGPSISIFQTTIDALTGNVSPTILVASLFQNSTACNRNRRLFRLLSKIILPYFFE</sequence>
<name>A0A2H0W1S4_9BACT</name>
<dbReference type="AlphaFoldDB" id="A0A2H0W1S4"/>
<protein>
    <submittedName>
        <fullName evidence="1">Uncharacterized protein</fullName>
    </submittedName>
</protein>
<evidence type="ECO:0000313" key="2">
    <source>
        <dbReference type="Proteomes" id="UP000230935"/>
    </source>
</evidence>
<reference evidence="2" key="1">
    <citation type="submission" date="2017-09" db="EMBL/GenBank/DDBJ databases">
        <title>Depth-based differentiation of microbial function through sediment-hosted aquifers and enrichment of novel symbionts in the deep terrestrial subsurface.</title>
        <authorList>
            <person name="Probst A.J."/>
            <person name="Ladd B."/>
            <person name="Jarett J.K."/>
            <person name="Geller-Mcgrath D.E."/>
            <person name="Sieber C.M.K."/>
            <person name="Emerson J.B."/>
            <person name="Anantharaman K."/>
            <person name="Thomas B.C."/>
            <person name="Malmstrom R."/>
            <person name="Stieglmeier M."/>
            <person name="Klingl A."/>
            <person name="Woyke T."/>
            <person name="Ryan C.M."/>
            <person name="Banfield J.F."/>
        </authorList>
    </citation>
    <scope>NUCLEOTIDE SEQUENCE [LARGE SCALE GENOMIC DNA]</scope>
</reference>
<dbReference type="Proteomes" id="UP000230935">
    <property type="component" value="Unassembled WGS sequence"/>
</dbReference>
<gene>
    <name evidence="1" type="ORF">COT81_01740</name>
</gene>
<proteinExistence type="predicted"/>
<evidence type="ECO:0000313" key="1">
    <source>
        <dbReference type="EMBL" id="PIS05325.1"/>
    </source>
</evidence>
<accession>A0A2H0W1S4</accession>
<dbReference type="EMBL" id="PEZZ01000010">
    <property type="protein sequence ID" value="PIS05325.1"/>
    <property type="molecule type" value="Genomic_DNA"/>
</dbReference>
<organism evidence="1 2">
    <name type="scientific">Candidatus Buchananbacteria bacterium CG10_big_fil_rev_8_21_14_0_10_42_9</name>
    <dbReference type="NCBI Taxonomy" id="1974526"/>
    <lineage>
        <taxon>Bacteria</taxon>
        <taxon>Candidatus Buchananiibacteriota</taxon>
    </lineage>
</organism>